<dbReference type="AlphaFoldDB" id="A0A8K0CJ63"/>
<comment type="caution">
    <text evidence="1">The sequence shown here is derived from an EMBL/GenBank/DDBJ whole genome shotgun (WGS) entry which is preliminary data.</text>
</comment>
<organism evidence="1 2">
    <name type="scientific">Ignelater luminosus</name>
    <name type="common">Cucubano</name>
    <name type="synonym">Pyrophorus luminosus</name>
    <dbReference type="NCBI Taxonomy" id="2038154"/>
    <lineage>
        <taxon>Eukaryota</taxon>
        <taxon>Metazoa</taxon>
        <taxon>Ecdysozoa</taxon>
        <taxon>Arthropoda</taxon>
        <taxon>Hexapoda</taxon>
        <taxon>Insecta</taxon>
        <taxon>Pterygota</taxon>
        <taxon>Neoptera</taxon>
        <taxon>Endopterygota</taxon>
        <taxon>Coleoptera</taxon>
        <taxon>Polyphaga</taxon>
        <taxon>Elateriformia</taxon>
        <taxon>Elateroidea</taxon>
        <taxon>Elateridae</taxon>
        <taxon>Agrypninae</taxon>
        <taxon>Pyrophorini</taxon>
        <taxon>Ignelater</taxon>
    </lineage>
</organism>
<sequence length="318" mass="36697">MRWACDSVAHEDSGDEKLATIDNLPGSQLRAEAKLLLVDSEYDFAENKNLLLSILKSKILKSDRPRAVRTEQRWPLINKMNALLQEFAPLSEYHSVDEAMIPYYGEGVYLEENPFAMGFNFGQERPEQLGRFSGNDWKKLWGTFNNIIMEAVETALGRSRAMKKVKKTRWWKQEVTQIVTNKNRAWRKYLENRSDENRQAYRNARRDSKIKVEDAKRRSWEQFRTCIAFPEPPGRTRCKKRRMKDGEAEAHLAVHPGVTKKKFIEVLGRVKLGKSSGHDGVAQKMMKYTSQSGQGVFGLFLSWLISKRGFWTNGASLS</sequence>
<reference evidence="1" key="1">
    <citation type="submission" date="2019-08" db="EMBL/GenBank/DDBJ databases">
        <title>The genome of the North American firefly Photinus pyralis.</title>
        <authorList>
            <consortium name="Photinus pyralis genome working group"/>
            <person name="Fallon T.R."/>
            <person name="Sander Lower S.E."/>
            <person name="Weng J.-K."/>
        </authorList>
    </citation>
    <scope>NUCLEOTIDE SEQUENCE</scope>
    <source>
        <strain evidence="1">TRF0915ILg1</strain>
        <tissue evidence="1">Whole body</tissue>
    </source>
</reference>
<evidence type="ECO:0008006" key="3">
    <source>
        <dbReference type="Google" id="ProtNLM"/>
    </source>
</evidence>
<gene>
    <name evidence="1" type="ORF">ILUMI_18844</name>
</gene>
<keyword evidence="2" id="KW-1185">Reference proteome</keyword>
<protein>
    <recommendedName>
        <fullName evidence="3">Transposase</fullName>
    </recommendedName>
</protein>
<accession>A0A8K0CJ63</accession>
<dbReference type="EMBL" id="VTPC01084032">
    <property type="protein sequence ID" value="KAF2887329.1"/>
    <property type="molecule type" value="Genomic_DNA"/>
</dbReference>
<name>A0A8K0CJ63_IGNLU</name>
<evidence type="ECO:0000313" key="1">
    <source>
        <dbReference type="EMBL" id="KAF2887329.1"/>
    </source>
</evidence>
<dbReference type="Proteomes" id="UP000801492">
    <property type="component" value="Unassembled WGS sequence"/>
</dbReference>
<evidence type="ECO:0000313" key="2">
    <source>
        <dbReference type="Proteomes" id="UP000801492"/>
    </source>
</evidence>
<proteinExistence type="predicted"/>
<dbReference type="OrthoDB" id="418748at2759"/>